<dbReference type="GO" id="GO:0070483">
    <property type="term" value="P:detection of hypoxia"/>
    <property type="evidence" value="ECO:0007669"/>
    <property type="project" value="UniProtKB-ARBA"/>
</dbReference>
<dbReference type="GO" id="GO:0070025">
    <property type="term" value="F:carbon monoxide binding"/>
    <property type="evidence" value="ECO:0007669"/>
    <property type="project" value="UniProtKB-ARBA"/>
</dbReference>
<dbReference type="Gene3D" id="3.30.450.40">
    <property type="match status" value="2"/>
</dbReference>
<evidence type="ECO:0000256" key="4">
    <source>
        <dbReference type="ARBA" id="ARBA00022553"/>
    </source>
</evidence>
<keyword evidence="5" id="KW-0808">Transferase</keyword>
<dbReference type="Proteomes" id="UP000675554">
    <property type="component" value="Unassembled WGS sequence"/>
</dbReference>
<dbReference type="GO" id="GO:0000287">
    <property type="term" value="F:magnesium ion binding"/>
    <property type="evidence" value="ECO:0007669"/>
    <property type="project" value="UniProtKB-ARBA"/>
</dbReference>
<protein>
    <submittedName>
        <fullName evidence="12">GAF domain-containing protein</fullName>
    </submittedName>
</protein>
<dbReference type="GO" id="GO:0020037">
    <property type="term" value="F:heme binding"/>
    <property type="evidence" value="ECO:0007669"/>
    <property type="project" value="UniProtKB-ARBA"/>
</dbReference>
<dbReference type="GO" id="GO:0019826">
    <property type="term" value="F:oxygen sensor activity"/>
    <property type="evidence" value="ECO:0007669"/>
    <property type="project" value="UniProtKB-ARBA"/>
</dbReference>
<dbReference type="InterPro" id="IPR003018">
    <property type="entry name" value="GAF"/>
</dbReference>
<keyword evidence="9" id="KW-0408">Iron</keyword>
<dbReference type="EMBL" id="JAGSMN010000287">
    <property type="protein sequence ID" value="MBR7673999.1"/>
    <property type="molecule type" value="Genomic_DNA"/>
</dbReference>
<dbReference type="AlphaFoldDB" id="A0A8T4IPN3"/>
<feature type="domain" description="GAF" evidence="11">
    <location>
        <begin position="50"/>
        <end position="197"/>
    </location>
</feature>
<comment type="cofactor">
    <cofactor evidence="2">
        <name>heme</name>
        <dbReference type="ChEBI" id="CHEBI:30413"/>
    </cofactor>
</comment>
<sequence>MDSGGAGSIPRLRLDELLEELERRISTVRGTQDRLHGLLEAVLSVGRGLEVSQVLRQIVEAAVVLVDAEYGALGVVGEGQELAQFLPVGMADEQVAEIGDLPRGHGLLGQLIRHPEPLRLAELSDHPASYGFPDRHPPMRSFLGVPIRVRDEVFGNFYLTEKRGAEEFDAEDEAVLATLAVAAGVAIENAQLYEEAQRRERWAAASGEITGALLSGAARGEVLELVVSRAREIISADLGVVAVPLEGAEGLRTSFAVGEGAQAHRGVVLPHEDGFMGAAFHTREPATSADIQHDPRVEKAPGPWAGFGPALALPLDTGKGVRGVLVVARRAGREPFAENETTPAVGFALQVAPEQQPGETTSAPRAHHQQTGAVTGRGQGGAGVPGERLPAPSETGTPRGESGTEAVQHPSGPVAAPRRGPDARLRDVHESQRASGRVRRAPGPLRRREAASGPVDAHHDLHDVHDALPFSLPAPANAGTTRLLTPLQAPLVVVRGDPVRGTAAPRVVVLAGTGAGDADAACYAFAEAARRRLRVRPVPLEPRAGDGVPPSQRQGEDRTVAATPVSPVERGTAGGGAAEPVSSAHHLDTGEGHRTGRSRTHRRRPGAGHSSRRRGRGHGSGRAASWAPPRIAVRGQERP</sequence>
<evidence type="ECO:0000313" key="12">
    <source>
        <dbReference type="EMBL" id="MBR7673999.1"/>
    </source>
</evidence>
<feature type="compositionally biased region" description="Basic and acidic residues" evidence="10">
    <location>
        <begin position="585"/>
        <end position="594"/>
    </location>
</feature>
<dbReference type="InterPro" id="IPR029016">
    <property type="entry name" value="GAF-like_dom_sf"/>
</dbReference>
<keyword evidence="13" id="KW-1185">Reference proteome</keyword>
<evidence type="ECO:0000313" key="13">
    <source>
        <dbReference type="Proteomes" id="UP000675554"/>
    </source>
</evidence>
<evidence type="ECO:0000256" key="3">
    <source>
        <dbReference type="ARBA" id="ARBA00022490"/>
    </source>
</evidence>
<feature type="domain" description="GAF" evidence="11">
    <location>
        <begin position="218"/>
        <end position="365"/>
    </location>
</feature>
<feature type="region of interest" description="Disordered" evidence="10">
    <location>
        <begin position="354"/>
        <end position="453"/>
    </location>
</feature>
<comment type="caution">
    <text evidence="12">The sequence shown here is derived from an EMBL/GenBank/DDBJ whole genome shotgun (WGS) entry which is preliminary data.</text>
</comment>
<dbReference type="FunFam" id="3.30.450.40:FF:000052">
    <property type="entry name" value="Oxygen sensor histidine kinase response regulator DevS/DosS"/>
    <property type="match status" value="1"/>
</dbReference>
<keyword evidence="6" id="KW-0479">Metal-binding</keyword>
<gene>
    <name evidence="12" type="ORF">KDA82_13435</name>
</gene>
<dbReference type="GO" id="GO:0070026">
    <property type="term" value="F:nitric oxide binding"/>
    <property type="evidence" value="ECO:0007669"/>
    <property type="project" value="UniProtKB-ARBA"/>
</dbReference>
<organism evidence="12 13">
    <name type="scientific">Streptomyces daliensis</name>
    <dbReference type="NCBI Taxonomy" id="299421"/>
    <lineage>
        <taxon>Bacteria</taxon>
        <taxon>Bacillati</taxon>
        <taxon>Actinomycetota</taxon>
        <taxon>Actinomycetes</taxon>
        <taxon>Kitasatosporales</taxon>
        <taxon>Streptomycetaceae</taxon>
        <taxon>Streptomyces</taxon>
    </lineage>
</organism>
<dbReference type="Pfam" id="PF13185">
    <property type="entry name" value="GAF_2"/>
    <property type="match status" value="2"/>
</dbReference>
<feature type="compositionally biased region" description="Gly residues" evidence="10">
    <location>
        <begin position="375"/>
        <end position="384"/>
    </location>
</feature>
<dbReference type="GO" id="GO:0019825">
    <property type="term" value="F:oxygen binding"/>
    <property type="evidence" value="ECO:0007669"/>
    <property type="project" value="UniProtKB-ARBA"/>
</dbReference>
<feature type="compositionally biased region" description="Basic residues" evidence="10">
    <location>
        <begin position="595"/>
        <end position="619"/>
    </location>
</feature>
<dbReference type="GO" id="GO:0000155">
    <property type="term" value="F:phosphorelay sensor kinase activity"/>
    <property type="evidence" value="ECO:0007669"/>
    <property type="project" value="UniProtKB-ARBA"/>
</dbReference>
<keyword evidence="4" id="KW-0597">Phosphoprotein</keyword>
<comment type="cofactor">
    <cofactor evidence="1">
        <name>Mg(2+)</name>
        <dbReference type="ChEBI" id="CHEBI:18420"/>
    </cofactor>
</comment>
<feature type="compositionally biased region" description="Basic and acidic residues" evidence="10">
    <location>
        <begin position="419"/>
        <end position="432"/>
    </location>
</feature>
<keyword evidence="7" id="KW-0418">Kinase</keyword>
<evidence type="ECO:0000256" key="8">
    <source>
        <dbReference type="ARBA" id="ARBA00022842"/>
    </source>
</evidence>
<feature type="region of interest" description="Disordered" evidence="10">
    <location>
        <begin position="537"/>
        <end position="639"/>
    </location>
</feature>
<dbReference type="SMART" id="SM00065">
    <property type="entry name" value="GAF"/>
    <property type="match status" value="2"/>
</dbReference>
<evidence type="ECO:0000256" key="5">
    <source>
        <dbReference type="ARBA" id="ARBA00022679"/>
    </source>
</evidence>
<dbReference type="GO" id="GO:0005524">
    <property type="term" value="F:ATP binding"/>
    <property type="evidence" value="ECO:0007669"/>
    <property type="project" value="UniProtKB-ARBA"/>
</dbReference>
<evidence type="ECO:0000256" key="2">
    <source>
        <dbReference type="ARBA" id="ARBA00001971"/>
    </source>
</evidence>
<name>A0A8T4IPN3_9ACTN</name>
<accession>A0A8T4IPN3</accession>
<dbReference type="SUPFAM" id="SSF55781">
    <property type="entry name" value="GAF domain-like"/>
    <property type="match status" value="2"/>
</dbReference>
<evidence type="ECO:0000256" key="1">
    <source>
        <dbReference type="ARBA" id="ARBA00001946"/>
    </source>
</evidence>
<reference evidence="12" key="1">
    <citation type="submission" date="2021-04" db="EMBL/GenBank/DDBJ databases">
        <title>Sequencing of actinobacteria type strains.</title>
        <authorList>
            <person name="Nguyen G.-S."/>
            <person name="Wentzel A."/>
        </authorList>
    </citation>
    <scope>NUCLEOTIDE SEQUENCE</scope>
    <source>
        <strain evidence="12">DSM 42095</strain>
    </source>
</reference>
<evidence type="ECO:0000256" key="6">
    <source>
        <dbReference type="ARBA" id="ARBA00022723"/>
    </source>
</evidence>
<keyword evidence="8" id="KW-0460">Magnesium</keyword>
<evidence type="ECO:0000256" key="7">
    <source>
        <dbReference type="ARBA" id="ARBA00022777"/>
    </source>
</evidence>
<evidence type="ECO:0000256" key="10">
    <source>
        <dbReference type="SAM" id="MobiDB-lite"/>
    </source>
</evidence>
<keyword evidence="3" id="KW-0963">Cytoplasm</keyword>
<proteinExistence type="predicted"/>
<evidence type="ECO:0000256" key="9">
    <source>
        <dbReference type="ARBA" id="ARBA00023004"/>
    </source>
</evidence>
<evidence type="ECO:0000259" key="11">
    <source>
        <dbReference type="SMART" id="SM00065"/>
    </source>
</evidence>